<evidence type="ECO:0000256" key="1">
    <source>
        <dbReference type="SAM" id="MobiDB-lite"/>
    </source>
</evidence>
<dbReference type="AlphaFoldDB" id="A0A6J4NIT7"/>
<reference evidence="2" key="1">
    <citation type="submission" date="2020-02" db="EMBL/GenBank/DDBJ databases">
        <authorList>
            <person name="Meier V. D."/>
        </authorList>
    </citation>
    <scope>NUCLEOTIDE SEQUENCE</scope>
    <source>
        <strain evidence="2">AVDCRST_MAG01</strain>
    </source>
</reference>
<accession>A0A6J4NIT7</accession>
<dbReference type="EMBL" id="CADCUW010000019">
    <property type="protein sequence ID" value="CAA9384091.1"/>
    <property type="molecule type" value="Genomic_DNA"/>
</dbReference>
<protein>
    <submittedName>
        <fullName evidence="2">Uncharacterized protein</fullName>
    </submittedName>
</protein>
<feature type="non-terminal residue" evidence="2">
    <location>
        <position position="1"/>
    </location>
</feature>
<feature type="compositionally biased region" description="Basic residues" evidence="1">
    <location>
        <begin position="9"/>
        <end position="23"/>
    </location>
</feature>
<sequence length="23" mass="2600">QRPAEGARRGRGGRHGGRGRRWL</sequence>
<evidence type="ECO:0000313" key="2">
    <source>
        <dbReference type="EMBL" id="CAA9384091.1"/>
    </source>
</evidence>
<gene>
    <name evidence="2" type="ORF">AVDCRST_MAG01-01-144</name>
</gene>
<organism evidence="2">
    <name type="scientific">uncultured Rubrobacteraceae bacterium</name>
    <dbReference type="NCBI Taxonomy" id="349277"/>
    <lineage>
        <taxon>Bacteria</taxon>
        <taxon>Bacillati</taxon>
        <taxon>Actinomycetota</taxon>
        <taxon>Rubrobacteria</taxon>
        <taxon>Rubrobacterales</taxon>
        <taxon>Rubrobacteraceae</taxon>
        <taxon>environmental samples</taxon>
    </lineage>
</organism>
<proteinExistence type="predicted"/>
<feature type="non-terminal residue" evidence="2">
    <location>
        <position position="23"/>
    </location>
</feature>
<feature type="region of interest" description="Disordered" evidence="1">
    <location>
        <begin position="1"/>
        <end position="23"/>
    </location>
</feature>
<name>A0A6J4NIT7_9ACTN</name>